<proteinExistence type="predicted"/>
<dbReference type="GO" id="GO:0006313">
    <property type="term" value="P:DNA transposition"/>
    <property type="evidence" value="ECO:0007669"/>
    <property type="project" value="InterPro"/>
</dbReference>
<dbReference type="Proteomes" id="UP000198598">
    <property type="component" value="Unassembled WGS sequence"/>
</dbReference>
<organism evidence="2 3">
    <name type="scientific">Spirosoma endophyticum</name>
    <dbReference type="NCBI Taxonomy" id="662367"/>
    <lineage>
        <taxon>Bacteria</taxon>
        <taxon>Pseudomonadati</taxon>
        <taxon>Bacteroidota</taxon>
        <taxon>Cytophagia</taxon>
        <taxon>Cytophagales</taxon>
        <taxon>Cytophagaceae</taxon>
        <taxon>Spirosoma</taxon>
    </lineage>
</organism>
<dbReference type="RefSeq" id="WP_093835511.1">
    <property type="nucleotide sequence ID" value="NZ_FOLQ01000070.1"/>
</dbReference>
<protein>
    <submittedName>
        <fullName evidence="2">Transposase</fullName>
    </submittedName>
</protein>
<dbReference type="OrthoDB" id="964423at2"/>
<sequence length="144" mass="16238">MKSATAPLRYCVGFDISKDSIQVCLSLIDTAGKVTIRGTTKVSNKLSAFAGLQTWISKHYKQTDLPIRYVMESTGVYHEQLAWYLFNADGAISVILPNKAKHYLKSLGRNRADFYGLSKGQGISFVIFFTSRDHRIDPMYEFIS</sequence>
<dbReference type="InterPro" id="IPR002525">
    <property type="entry name" value="Transp_IS110-like_N"/>
</dbReference>
<evidence type="ECO:0000313" key="3">
    <source>
        <dbReference type="Proteomes" id="UP000198598"/>
    </source>
</evidence>
<dbReference type="EMBL" id="FOLQ01000070">
    <property type="protein sequence ID" value="SFF40268.1"/>
    <property type="molecule type" value="Genomic_DNA"/>
</dbReference>
<reference evidence="2 3" key="1">
    <citation type="submission" date="2016-10" db="EMBL/GenBank/DDBJ databases">
        <authorList>
            <person name="de Groot N.N."/>
        </authorList>
    </citation>
    <scope>NUCLEOTIDE SEQUENCE [LARGE SCALE GENOMIC DNA]</scope>
    <source>
        <strain evidence="2 3">DSM 26130</strain>
    </source>
</reference>
<accession>A0A1I2IF49</accession>
<dbReference type="GO" id="GO:0004803">
    <property type="term" value="F:transposase activity"/>
    <property type="evidence" value="ECO:0007669"/>
    <property type="project" value="InterPro"/>
</dbReference>
<dbReference type="GO" id="GO:0003677">
    <property type="term" value="F:DNA binding"/>
    <property type="evidence" value="ECO:0007669"/>
    <property type="project" value="InterPro"/>
</dbReference>
<dbReference type="AlphaFoldDB" id="A0A1I2IF49"/>
<evidence type="ECO:0000259" key="1">
    <source>
        <dbReference type="Pfam" id="PF01548"/>
    </source>
</evidence>
<name>A0A1I2IF49_9BACT</name>
<evidence type="ECO:0000313" key="2">
    <source>
        <dbReference type="EMBL" id="SFF40268.1"/>
    </source>
</evidence>
<feature type="domain" description="Transposase IS110-like N-terminal" evidence="1">
    <location>
        <begin position="12"/>
        <end position="105"/>
    </location>
</feature>
<gene>
    <name evidence="2" type="ORF">SAMN05216167_1701</name>
</gene>
<keyword evidence="3" id="KW-1185">Reference proteome</keyword>
<dbReference type="STRING" id="662367.SAMN05216167_1701"/>
<dbReference type="Pfam" id="PF01548">
    <property type="entry name" value="DEDD_Tnp_IS110"/>
    <property type="match status" value="1"/>
</dbReference>